<comment type="caution">
    <text evidence="1">The sequence shown here is derived from an EMBL/GenBank/DDBJ whole genome shotgun (WGS) entry which is preliminary data.</text>
</comment>
<evidence type="ECO:0000313" key="2">
    <source>
        <dbReference type="Proteomes" id="UP001227268"/>
    </source>
</evidence>
<reference evidence="1" key="1">
    <citation type="submission" date="2023-04" db="EMBL/GenBank/DDBJ databases">
        <title>Draft Genome sequencing of Naganishia species isolated from polar environments using Oxford Nanopore Technology.</title>
        <authorList>
            <person name="Leo P."/>
            <person name="Venkateswaran K."/>
        </authorList>
    </citation>
    <scope>NUCLEOTIDE SEQUENCE</scope>
    <source>
        <strain evidence="1">MNA-CCFEE 5423</strain>
    </source>
</reference>
<evidence type="ECO:0000313" key="1">
    <source>
        <dbReference type="EMBL" id="KAJ9099133.1"/>
    </source>
</evidence>
<keyword evidence="2" id="KW-1185">Reference proteome</keyword>
<dbReference type="Proteomes" id="UP001227268">
    <property type="component" value="Unassembled WGS sequence"/>
</dbReference>
<dbReference type="EMBL" id="JASBWT010000013">
    <property type="protein sequence ID" value="KAJ9099133.1"/>
    <property type="molecule type" value="Genomic_DNA"/>
</dbReference>
<gene>
    <name evidence="1" type="ORF">QFC21_004012</name>
</gene>
<sequence>MDSQSTSKTSLRTSPIFVPLDVTDLILKQSAAEEQLKTVANISATCKSLQGLARPVLWEKVYWTKDDWRKQQSMRETKGVRENWACINTTTNSSALELVQYPSSCDQWTVWFVCRHSPETVYGNLEHTLVKICAADSLPRRMDPDSFHRGDQLGFTRRKEEKPIPFQYEVSPTFTTFHCTSARNRSESLAEYLERKDEECLADAASHIADNLNIRFRLVQVDTDREHFERIYQMFLAMNKLYRRKWRFTKMPINFYVRNCALDDIQEWINVVARAENPYSATPLCFRVLFQLQRVDSRPPFTDTMHQIHRLLESLHADPEKCSKLPTEIAVNLDYMKPRNRLLPLSARFELRDPVDTDNGDTIVNADEPVKLHLGISEDFEPEDGLLGMFFV</sequence>
<proteinExistence type="predicted"/>
<name>A0ACC2VJ16_9TREE</name>
<protein>
    <submittedName>
        <fullName evidence="1">Uncharacterized protein</fullName>
    </submittedName>
</protein>
<accession>A0ACC2VJ16</accession>
<organism evidence="1 2">
    <name type="scientific">Naganishia friedmannii</name>
    <dbReference type="NCBI Taxonomy" id="89922"/>
    <lineage>
        <taxon>Eukaryota</taxon>
        <taxon>Fungi</taxon>
        <taxon>Dikarya</taxon>
        <taxon>Basidiomycota</taxon>
        <taxon>Agaricomycotina</taxon>
        <taxon>Tremellomycetes</taxon>
        <taxon>Filobasidiales</taxon>
        <taxon>Filobasidiaceae</taxon>
        <taxon>Naganishia</taxon>
    </lineage>
</organism>